<dbReference type="InterPro" id="IPR041588">
    <property type="entry name" value="Integrase_H2C2"/>
</dbReference>
<dbReference type="GO" id="GO:0004523">
    <property type="term" value="F:RNA-DNA hybrid ribonuclease activity"/>
    <property type="evidence" value="ECO:0007669"/>
    <property type="project" value="InterPro"/>
</dbReference>
<evidence type="ECO:0000256" key="6">
    <source>
        <dbReference type="ARBA" id="ARBA00022801"/>
    </source>
</evidence>
<dbReference type="InterPro" id="IPR036691">
    <property type="entry name" value="Endo/exonu/phosph_ase_sf"/>
</dbReference>
<evidence type="ECO:0000256" key="2">
    <source>
        <dbReference type="ARBA" id="ARBA00022679"/>
    </source>
</evidence>
<name>A0AAU9VEN6_EUPED</name>
<feature type="domain" description="RNase H type-1" evidence="10">
    <location>
        <begin position="892"/>
        <end position="1023"/>
    </location>
</feature>
<dbReference type="InterPro" id="IPR036397">
    <property type="entry name" value="RNaseH_sf"/>
</dbReference>
<evidence type="ECO:0000313" key="12">
    <source>
        <dbReference type="EMBL" id="CAH2108833.1"/>
    </source>
</evidence>
<dbReference type="FunFam" id="1.10.340.70:FF:000003">
    <property type="entry name" value="Protein CBG25708"/>
    <property type="match status" value="1"/>
</dbReference>
<dbReference type="InterPro" id="IPR002156">
    <property type="entry name" value="RNaseH_domain"/>
</dbReference>
<keyword evidence="2" id="KW-0808">Transferase</keyword>
<feature type="domain" description="Integrase catalytic" evidence="11">
    <location>
        <begin position="1388"/>
        <end position="1549"/>
    </location>
</feature>
<dbReference type="InterPro" id="IPR000477">
    <property type="entry name" value="RT_dom"/>
</dbReference>
<dbReference type="Gene3D" id="3.60.10.10">
    <property type="entry name" value="Endonuclease/exonuclease/phosphatase"/>
    <property type="match status" value="1"/>
</dbReference>
<keyword evidence="5" id="KW-0255">Endonuclease</keyword>
<evidence type="ECO:0000256" key="5">
    <source>
        <dbReference type="ARBA" id="ARBA00022759"/>
    </source>
</evidence>
<dbReference type="GO" id="GO:0003676">
    <property type="term" value="F:nucleic acid binding"/>
    <property type="evidence" value="ECO:0007669"/>
    <property type="project" value="InterPro"/>
</dbReference>
<keyword evidence="3" id="KW-0548">Nucleotidyltransferase</keyword>
<proteinExistence type="predicted"/>
<keyword evidence="6" id="KW-0378">Hydrolase</keyword>
<dbReference type="PANTHER" id="PTHR37984">
    <property type="entry name" value="PROTEIN CBG26694"/>
    <property type="match status" value="1"/>
</dbReference>
<evidence type="ECO:0000256" key="4">
    <source>
        <dbReference type="ARBA" id="ARBA00022722"/>
    </source>
</evidence>
<dbReference type="InterPro" id="IPR041373">
    <property type="entry name" value="RT_RNaseH"/>
</dbReference>
<gene>
    <name evidence="12" type="ORF">EEDITHA_LOCUS22735</name>
</gene>
<evidence type="ECO:0000256" key="1">
    <source>
        <dbReference type="ARBA" id="ARBA00012493"/>
    </source>
</evidence>
<dbReference type="SUPFAM" id="SSF56219">
    <property type="entry name" value="DNase I-like"/>
    <property type="match status" value="1"/>
</dbReference>
<dbReference type="PANTHER" id="PTHR37984:SF7">
    <property type="entry name" value="INTEGRASE CATALYTIC DOMAIN-CONTAINING PROTEIN"/>
    <property type="match status" value="1"/>
</dbReference>
<dbReference type="Gene3D" id="1.10.340.70">
    <property type="match status" value="1"/>
</dbReference>
<evidence type="ECO:0000313" key="13">
    <source>
        <dbReference type="Proteomes" id="UP001153954"/>
    </source>
</evidence>
<keyword evidence="13" id="KW-1185">Reference proteome</keyword>
<keyword evidence="7" id="KW-0695">RNA-directed DNA polymerase</keyword>
<dbReference type="Pfam" id="PF00665">
    <property type="entry name" value="rve"/>
    <property type="match status" value="1"/>
</dbReference>
<evidence type="ECO:0000259" key="11">
    <source>
        <dbReference type="PROSITE" id="PS50994"/>
    </source>
</evidence>
<dbReference type="InterPro" id="IPR012337">
    <property type="entry name" value="RNaseH-like_sf"/>
</dbReference>
<dbReference type="FunFam" id="3.30.420.10:FF:000063">
    <property type="entry name" value="Retrovirus-related Pol polyprotein from transposon 297-like Protein"/>
    <property type="match status" value="1"/>
</dbReference>
<dbReference type="InterPro" id="IPR001584">
    <property type="entry name" value="Integrase_cat-core"/>
</dbReference>
<dbReference type="Pfam" id="PF00075">
    <property type="entry name" value="RNase_H"/>
    <property type="match status" value="1"/>
</dbReference>
<feature type="compositionally biased region" description="Low complexity" evidence="8">
    <location>
        <begin position="1642"/>
        <end position="1655"/>
    </location>
</feature>
<dbReference type="EMBL" id="CAKOGL010000043">
    <property type="protein sequence ID" value="CAH2108833.1"/>
    <property type="molecule type" value="Genomic_DNA"/>
</dbReference>
<sequence>MAYGSRSPLRKRHSTAPWSSKTYCLRARRVKQSAPRGSATWTSGTQERVCNPKMASPSPNCSVLQINLHHSITATAQLRKWLEVHPTALALIQDPWIRQGRICGFSNTGEFCSRDLCAISLLDTTTHQPKIVVASAYMPDGDMPPPPEELTRSKTIIDITLATDGVCNTISNWHVSKEASCSDHRWILFNLEVNTSSPTPRRKPRKTNPALYKTLMESRLTKESVPEKIMGVENIEKQVTRVYDVIKTCYHTACPLTIPPSGKPKAQPWWGPELERTKVRRLLNRAMNTGADCDWDRYKDWKQKYKKRIRYRSSGSWRKYTTGIECQHQANRVRKVLSNQPKQILGTLRRPDDTFTGSPEEAERLLLETHFPDCKFVQNMEWTEESTNANEENWAIAYRVVTTDKTRWAINTFHPFKSAGPDGVFPALLQWGGETLLALLTIIFRACLAHGYVPRGWREVKVIFIPKPGKCDYSNPRSYRPISLTSFVLKTLERLCEKELRENYLQKLPLHPNQHAYSQGKCTDSALQAVVSVIESAISDKGFCLGTFLDIEGAFDKTKFIKIKEALQRHGVCTTLRNWIGNMLQGRILLLVEGESQKAIVAKGCPQGGVISPLLWNMVVNDLITALNDHRYYTVGYADDLAILIRGKFVNTICEVTNAALRIVEKWCGDNGLSVNPAKTELVMFTNNRIFGNYKLPKLFNTELQLANEVKYLGVILDSKLNWGAHLDAKLSTATISFWQCRRMIGKTWGLSPKIVLWLYTAVIRPIICYGAVVWWPRTKLITARNKLQSFQRLACLAITGAMRTTPTAALEVMLNLPALHLFIRQEAASTAVRLKTLHLWKGDLSPQAEVLNEVMEKEPMLLAVSDKLPKQFVFDKKYKIQLHEDPNEALNTKDVRIFTDGSKTVSGTGYGVFSEDLNIQIAAPLGAHNTVYQAECMGIIAPASATLVRKVKNYSIRILSDSRSVLQALQSHSITSRLIYNCHQSLMEVCNNNNNVTLQWIKGHSGSRGNDAADEMARRGSVMAAIGPEPIVPLPTAWPTSVIRQHTKELHNKYWMEVSGCRQAKQALPHIDRRLSRKLMNLTRPHLRKITHIITGHGPFNKHLFNVGVTDSPLCRACLEAEETAAHIILECTGVTTYRARHLGSPRTLSEVIGDTRVLFGCTKYHEYIYGQWVTVKTDHKPLITLFKKALYDIPPRLQRIMLRLQPYNLNVVYKPGKYLYIADTLSRAALNETCLSEVDQDIDLHVNLIMSNLTVIPEKLKELQEYTVKDQTLSQIMQYCLNGWPEHKRSVSQSVKYYFNLKDQLYVIDNIVFKSNCIIIPESMRDYILQIIHSGHQGVNASIRLAKTTVYWPNMHTDIEKYVSQCNVCLSFRRNNSKEPIIQHEYENIPWYKVGVDIFKFERIKYLIVVDYYSKYVELAMLRSGYTASIVITQIKSILARHGICRILISDNGPPFNSKEFSLFTKEWDIEHITSSPYLSRANGLVERSIGTIKNMLRKCKTDMSDMYLALLLYRNTPKLSQYSPAELSMSRKLRTIIPTVKYNLKPRLCDVKKVQERNERQKSYSKFYYNKHTKILKPLAIGEKVFFKHKPEDKNWLPGVISQVGPAPRSYVIDSEKGKLRRNRQFILKQSGHTPNSEQHTTQSYQHTTQSQPVSKIRNTVSDPQIHQHSKAQSRYGRVYKPVNRYGFVT</sequence>
<accession>A0AAU9VEN6</accession>
<dbReference type="PROSITE" id="PS50878">
    <property type="entry name" value="RT_POL"/>
    <property type="match status" value="1"/>
</dbReference>
<organism evidence="12 13">
    <name type="scientific">Euphydryas editha</name>
    <name type="common">Edith's checkerspot</name>
    <dbReference type="NCBI Taxonomy" id="104508"/>
    <lineage>
        <taxon>Eukaryota</taxon>
        <taxon>Metazoa</taxon>
        <taxon>Ecdysozoa</taxon>
        <taxon>Arthropoda</taxon>
        <taxon>Hexapoda</taxon>
        <taxon>Insecta</taxon>
        <taxon>Pterygota</taxon>
        <taxon>Neoptera</taxon>
        <taxon>Endopterygota</taxon>
        <taxon>Lepidoptera</taxon>
        <taxon>Glossata</taxon>
        <taxon>Ditrysia</taxon>
        <taxon>Papilionoidea</taxon>
        <taxon>Nymphalidae</taxon>
        <taxon>Nymphalinae</taxon>
        <taxon>Euphydryas</taxon>
    </lineage>
</organism>
<evidence type="ECO:0000259" key="10">
    <source>
        <dbReference type="PROSITE" id="PS50879"/>
    </source>
</evidence>
<protein>
    <recommendedName>
        <fullName evidence="1">RNA-directed DNA polymerase</fullName>
        <ecNumber evidence="1">2.7.7.49</ecNumber>
    </recommendedName>
</protein>
<dbReference type="Pfam" id="PF17921">
    <property type="entry name" value="Integrase_H2C2"/>
    <property type="match status" value="1"/>
</dbReference>
<dbReference type="PROSITE" id="PS50994">
    <property type="entry name" value="INTEGRASE"/>
    <property type="match status" value="1"/>
</dbReference>
<dbReference type="Pfam" id="PF17917">
    <property type="entry name" value="RT_RNaseH"/>
    <property type="match status" value="1"/>
</dbReference>
<evidence type="ECO:0000256" key="8">
    <source>
        <dbReference type="SAM" id="MobiDB-lite"/>
    </source>
</evidence>
<dbReference type="Proteomes" id="UP001153954">
    <property type="component" value="Unassembled WGS sequence"/>
</dbReference>
<feature type="region of interest" description="Disordered" evidence="8">
    <location>
        <begin position="1632"/>
        <end position="1656"/>
    </location>
</feature>
<dbReference type="CDD" id="cd01650">
    <property type="entry name" value="RT_nLTR_like"/>
    <property type="match status" value="1"/>
</dbReference>
<dbReference type="EC" id="2.7.7.49" evidence="1"/>
<keyword evidence="4" id="KW-0540">Nuclease</keyword>
<dbReference type="GO" id="GO:0015074">
    <property type="term" value="P:DNA integration"/>
    <property type="evidence" value="ECO:0007669"/>
    <property type="project" value="InterPro"/>
</dbReference>
<dbReference type="CDD" id="cd09276">
    <property type="entry name" value="Rnase_HI_RT_non_LTR"/>
    <property type="match status" value="1"/>
</dbReference>
<dbReference type="Gene3D" id="3.30.420.10">
    <property type="entry name" value="Ribonuclease H-like superfamily/Ribonuclease H"/>
    <property type="match status" value="2"/>
</dbReference>
<evidence type="ECO:0000256" key="7">
    <source>
        <dbReference type="ARBA" id="ARBA00022918"/>
    </source>
</evidence>
<comment type="caution">
    <text evidence="12">The sequence shown here is derived from an EMBL/GenBank/DDBJ whole genome shotgun (WGS) entry which is preliminary data.</text>
</comment>
<dbReference type="GO" id="GO:0042575">
    <property type="term" value="C:DNA polymerase complex"/>
    <property type="evidence" value="ECO:0007669"/>
    <property type="project" value="UniProtKB-ARBA"/>
</dbReference>
<dbReference type="SUPFAM" id="SSF56672">
    <property type="entry name" value="DNA/RNA polymerases"/>
    <property type="match status" value="1"/>
</dbReference>
<evidence type="ECO:0000259" key="9">
    <source>
        <dbReference type="PROSITE" id="PS50878"/>
    </source>
</evidence>
<dbReference type="PROSITE" id="PS50879">
    <property type="entry name" value="RNASE_H_1"/>
    <property type="match status" value="1"/>
</dbReference>
<dbReference type="InterPro" id="IPR043502">
    <property type="entry name" value="DNA/RNA_pol_sf"/>
</dbReference>
<dbReference type="SUPFAM" id="SSF53098">
    <property type="entry name" value="Ribonuclease H-like"/>
    <property type="match status" value="2"/>
</dbReference>
<dbReference type="InterPro" id="IPR050951">
    <property type="entry name" value="Retrovirus_Pol_polyprotein"/>
</dbReference>
<dbReference type="GO" id="GO:0003964">
    <property type="term" value="F:RNA-directed DNA polymerase activity"/>
    <property type="evidence" value="ECO:0007669"/>
    <property type="project" value="UniProtKB-KW"/>
</dbReference>
<evidence type="ECO:0000256" key="3">
    <source>
        <dbReference type="ARBA" id="ARBA00022695"/>
    </source>
</evidence>
<dbReference type="Pfam" id="PF00078">
    <property type="entry name" value="RVT_1"/>
    <property type="match status" value="1"/>
</dbReference>
<feature type="domain" description="Reverse transcriptase" evidence="9">
    <location>
        <begin position="446"/>
        <end position="717"/>
    </location>
</feature>
<reference evidence="12" key="1">
    <citation type="submission" date="2022-03" db="EMBL/GenBank/DDBJ databases">
        <authorList>
            <person name="Tunstrom K."/>
        </authorList>
    </citation>
    <scope>NUCLEOTIDE SEQUENCE</scope>
</reference>